<comment type="similarity">
    <text evidence="2">Belongs to the AVIT (prokineticin) family.</text>
</comment>
<evidence type="ECO:0000313" key="13">
    <source>
        <dbReference type="Ensembl" id="ENSSHAP00000041674.1"/>
    </source>
</evidence>
<name>A0A7N4PPZ0_SARHA</name>
<keyword evidence="7" id="KW-1015">Disulfide bond</keyword>
<feature type="region of interest" description="Disordered" evidence="11">
    <location>
        <begin position="1"/>
        <end position="24"/>
    </location>
</feature>
<keyword evidence="8" id="KW-0497">Mitogen</keyword>
<protein>
    <recommendedName>
        <fullName evidence="9">Prokineticin-1</fullName>
    </recommendedName>
    <alternativeName>
        <fullName evidence="10">Endocrine-gland-derived vascular endothelial growth factor</fullName>
    </alternativeName>
</protein>
<dbReference type="InParanoid" id="A0A7N4PPZ0"/>
<keyword evidence="5" id="KW-0732">Signal</keyword>
<keyword evidence="4" id="KW-0037">Angiogenesis</keyword>
<dbReference type="GO" id="GO:0051781">
    <property type="term" value="P:positive regulation of cell division"/>
    <property type="evidence" value="ECO:0007669"/>
    <property type="project" value="UniProtKB-KW"/>
</dbReference>
<dbReference type="FunFam" id="2.10.80.10:FF:000004">
    <property type="entry name" value="Prokineticin 1"/>
    <property type="match status" value="1"/>
</dbReference>
<gene>
    <name evidence="13" type="primary">PROK1</name>
</gene>
<dbReference type="AlphaFoldDB" id="A0A7N4PPZ0"/>
<proteinExistence type="inferred from homology"/>
<evidence type="ECO:0000259" key="12">
    <source>
        <dbReference type="Pfam" id="PF06607"/>
    </source>
</evidence>
<keyword evidence="14" id="KW-1185">Reference proteome</keyword>
<dbReference type="PANTHER" id="PTHR18821:SF7">
    <property type="entry name" value="PROKINETICIN-1"/>
    <property type="match status" value="1"/>
</dbReference>
<dbReference type="SUPFAM" id="SSF57190">
    <property type="entry name" value="Colipase-like"/>
    <property type="match status" value="2"/>
</dbReference>
<dbReference type="PANTHER" id="PTHR18821">
    <property type="entry name" value="PROKINETICIN"/>
    <property type="match status" value="1"/>
</dbReference>
<dbReference type="GO" id="GO:0001935">
    <property type="term" value="P:endothelial cell proliferation"/>
    <property type="evidence" value="ECO:0007669"/>
    <property type="project" value="TreeGrafter"/>
</dbReference>
<dbReference type="GO" id="GO:0005576">
    <property type="term" value="C:extracellular region"/>
    <property type="evidence" value="ECO:0007669"/>
    <property type="project" value="UniProtKB-SubCell"/>
</dbReference>
<dbReference type="InterPro" id="IPR023569">
    <property type="entry name" value="Prokineticin_domain"/>
</dbReference>
<dbReference type="Proteomes" id="UP000007648">
    <property type="component" value="Unassembled WGS sequence"/>
</dbReference>
<dbReference type="GO" id="GO:0008083">
    <property type="term" value="F:growth factor activity"/>
    <property type="evidence" value="ECO:0007669"/>
    <property type="project" value="UniProtKB-KW"/>
</dbReference>
<evidence type="ECO:0000256" key="3">
    <source>
        <dbReference type="ARBA" id="ARBA00022525"/>
    </source>
</evidence>
<evidence type="ECO:0000256" key="1">
    <source>
        <dbReference type="ARBA" id="ARBA00004613"/>
    </source>
</evidence>
<evidence type="ECO:0000256" key="7">
    <source>
        <dbReference type="ARBA" id="ARBA00023157"/>
    </source>
</evidence>
<evidence type="ECO:0000256" key="4">
    <source>
        <dbReference type="ARBA" id="ARBA00022657"/>
    </source>
</evidence>
<dbReference type="FunCoup" id="A0A7N4PPZ0">
    <property type="interactions" value="217"/>
</dbReference>
<evidence type="ECO:0000256" key="2">
    <source>
        <dbReference type="ARBA" id="ARBA00006999"/>
    </source>
</evidence>
<reference evidence="13 14" key="1">
    <citation type="journal article" date="2011" name="Proc. Natl. Acad. Sci. U.S.A.">
        <title>Genetic diversity and population structure of the endangered marsupial Sarcophilus harrisii (Tasmanian devil).</title>
        <authorList>
            <person name="Miller W."/>
            <person name="Hayes V.M."/>
            <person name="Ratan A."/>
            <person name="Petersen D.C."/>
            <person name="Wittekindt N.E."/>
            <person name="Miller J."/>
            <person name="Walenz B."/>
            <person name="Knight J."/>
            <person name="Qi J."/>
            <person name="Zhao F."/>
            <person name="Wang Q."/>
            <person name="Bedoya-Reina O.C."/>
            <person name="Katiyar N."/>
            <person name="Tomsho L.P."/>
            <person name="Kasson L.M."/>
            <person name="Hardie R.A."/>
            <person name="Woodbridge P."/>
            <person name="Tindall E.A."/>
            <person name="Bertelsen M.F."/>
            <person name="Dixon D."/>
            <person name="Pyecroft S."/>
            <person name="Helgen K.M."/>
            <person name="Lesk A.M."/>
            <person name="Pringle T.H."/>
            <person name="Patterson N."/>
            <person name="Zhang Y."/>
            <person name="Kreiss A."/>
            <person name="Woods G.M."/>
            <person name="Jones M.E."/>
            <person name="Schuster S.C."/>
        </authorList>
    </citation>
    <scope>NUCLEOTIDE SEQUENCE [LARGE SCALE GENOMIC DNA]</scope>
</reference>
<reference evidence="13" key="2">
    <citation type="submission" date="2025-08" db="UniProtKB">
        <authorList>
            <consortium name="Ensembl"/>
        </authorList>
    </citation>
    <scope>IDENTIFICATION</scope>
</reference>
<keyword evidence="6" id="KW-0339">Growth factor</keyword>
<dbReference type="GO" id="GO:0001525">
    <property type="term" value="P:angiogenesis"/>
    <property type="evidence" value="ECO:0007669"/>
    <property type="project" value="UniProtKB-KW"/>
</dbReference>
<evidence type="ECO:0000256" key="11">
    <source>
        <dbReference type="SAM" id="MobiDB-lite"/>
    </source>
</evidence>
<dbReference type="GeneTree" id="ENSGT00940000161331"/>
<evidence type="ECO:0000256" key="8">
    <source>
        <dbReference type="ARBA" id="ARBA00023246"/>
    </source>
</evidence>
<reference evidence="13" key="3">
    <citation type="submission" date="2025-09" db="UniProtKB">
        <authorList>
            <consortium name="Ensembl"/>
        </authorList>
    </citation>
    <scope>IDENTIFICATION</scope>
</reference>
<feature type="domain" description="Prokineticin" evidence="12">
    <location>
        <begin position="105"/>
        <end position="178"/>
    </location>
</feature>
<keyword evidence="3" id="KW-0964">Secreted</keyword>
<dbReference type="Pfam" id="PF06607">
    <property type="entry name" value="Prokineticin"/>
    <property type="match status" value="1"/>
</dbReference>
<evidence type="ECO:0000256" key="5">
    <source>
        <dbReference type="ARBA" id="ARBA00022729"/>
    </source>
</evidence>
<feature type="compositionally biased region" description="Pro residues" evidence="11">
    <location>
        <begin position="7"/>
        <end position="23"/>
    </location>
</feature>
<dbReference type="InterPro" id="IPR009523">
    <property type="entry name" value="Prokineticin"/>
</dbReference>
<organism evidence="13 14">
    <name type="scientific">Sarcophilus harrisii</name>
    <name type="common">Tasmanian devil</name>
    <name type="synonym">Sarcophilus laniarius</name>
    <dbReference type="NCBI Taxonomy" id="9305"/>
    <lineage>
        <taxon>Eukaryota</taxon>
        <taxon>Metazoa</taxon>
        <taxon>Chordata</taxon>
        <taxon>Craniata</taxon>
        <taxon>Vertebrata</taxon>
        <taxon>Euteleostomi</taxon>
        <taxon>Mammalia</taxon>
        <taxon>Metatheria</taxon>
        <taxon>Dasyuromorphia</taxon>
        <taxon>Dasyuridae</taxon>
        <taxon>Sarcophilus</taxon>
    </lineage>
</organism>
<evidence type="ECO:0000313" key="14">
    <source>
        <dbReference type="Proteomes" id="UP000007648"/>
    </source>
</evidence>
<accession>A0A7N4PPZ0</accession>
<dbReference type="Gene3D" id="2.10.80.10">
    <property type="entry name" value="Lipase, subunit A"/>
    <property type="match status" value="1"/>
</dbReference>
<comment type="subcellular location">
    <subcellularLocation>
        <location evidence="1">Secreted</location>
    </subcellularLocation>
</comment>
<evidence type="ECO:0000256" key="10">
    <source>
        <dbReference type="ARBA" id="ARBA00081306"/>
    </source>
</evidence>
<sequence length="186" mass="20356">PLGSPAPTFPRTPLPPAAPPPRLPLTDALPFTRGAHVAPDVRVVAPLSRTLARFTPVPRRRQENVYPQDSRWAGEGTLTPRARVAEARPPSAKVSGCHGYPGGRAACERDLQCGAGTCCAISLWLRGLRMCTPLGQEGDECHPLSHKVPFFGKRQHHTCPCLPNLLCSRFIDGRYRCSVDFKNIDF</sequence>
<evidence type="ECO:0000256" key="6">
    <source>
        <dbReference type="ARBA" id="ARBA00023030"/>
    </source>
</evidence>
<dbReference type="Ensembl" id="ENSSHAT00000025253.1">
    <property type="protein sequence ID" value="ENSSHAP00000041674.1"/>
    <property type="gene ID" value="ENSSHAG00000029934.1"/>
</dbReference>
<evidence type="ECO:0000256" key="9">
    <source>
        <dbReference type="ARBA" id="ARBA00069277"/>
    </source>
</evidence>